<dbReference type="Proteomes" id="UP000002215">
    <property type="component" value="Chromosome"/>
</dbReference>
<dbReference type="AlphaFoldDB" id="A0A979G9Z8"/>
<gene>
    <name evidence="1" type="ordered locus">Cpin_6023</name>
</gene>
<accession>A0A979G9Z8</accession>
<protein>
    <recommendedName>
        <fullName evidence="3">DUF1795 domain-containing protein</fullName>
    </recommendedName>
</protein>
<name>A0A979G9Z8_CHIPD</name>
<dbReference type="Gene3D" id="3.40.1000.10">
    <property type="entry name" value="Mog1/PsbP, alpha/beta/alpha sandwich"/>
    <property type="match status" value="1"/>
</dbReference>
<evidence type="ECO:0000313" key="2">
    <source>
        <dbReference type="Proteomes" id="UP000002215"/>
    </source>
</evidence>
<reference evidence="2" key="1">
    <citation type="submission" date="2009-08" db="EMBL/GenBank/DDBJ databases">
        <title>The complete genome of Chitinophaga pinensis DSM 2588.</title>
        <authorList>
            <consortium name="US DOE Joint Genome Institute (JGI-PGF)"/>
            <person name="Lucas S."/>
            <person name="Copeland A."/>
            <person name="Lapidus A."/>
            <person name="Glavina del Rio T."/>
            <person name="Dalin E."/>
            <person name="Tice H."/>
            <person name="Bruce D."/>
            <person name="Goodwin L."/>
            <person name="Pitluck S."/>
            <person name="Kyrpides N."/>
            <person name="Mavromatis K."/>
            <person name="Ivanova N."/>
            <person name="Mikhailova N."/>
            <person name="Sims D."/>
            <person name="Meinche L."/>
            <person name="Brettin T."/>
            <person name="Detter J.C."/>
            <person name="Han C."/>
            <person name="Larimer F."/>
            <person name="Land M."/>
            <person name="Hauser L."/>
            <person name="Markowitz V."/>
            <person name="Cheng J.-F."/>
            <person name="Hugenholtz P."/>
            <person name="Woyke T."/>
            <person name="Wu D."/>
            <person name="Spring S."/>
            <person name="Klenk H.-P."/>
            <person name="Eisen J.A."/>
        </authorList>
    </citation>
    <scope>NUCLEOTIDE SEQUENCE [LARGE SCALE GENOMIC DNA]</scope>
    <source>
        <strain evidence="2">ATCC 43595 / DSM 2588 / LMG 13176 / NBRC 15968 / NCIMB 11800 / UQM 2034</strain>
    </source>
</reference>
<evidence type="ECO:0000313" key="1">
    <source>
        <dbReference type="EMBL" id="ACU63437.1"/>
    </source>
</evidence>
<dbReference type="KEGG" id="cpi:Cpin_6023"/>
<evidence type="ECO:0008006" key="3">
    <source>
        <dbReference type="Google" id="ProtNLM"/>
    </source>
</evidence>
<dbReference type="EMBL" id="CP001699">
    <property type="protein sequence ID" value="ACU63437.1"/>
    <property type="molecule type" value="Genomic_DNA"/>
</dbReference>
<proteinExistence type="predicted"/>
<dbReference type="RefSeq" id="WP_012793602.1">
    <property type="nucleotide sequence ID" value="NC_013132.1"/>
</dbReference>
<sequence length="312" mass="35058">MAAHGQSLFHFRDSVNGFSIGIPSGWTYKVATELPSIKLMAWSPDSSGKIRENINVNIVDDAVAGIDDAKDKLLNAIEVASEFQLIDSGRTVNSGQQVFWLNEYHKTPKSNNPVFSTVFLVCDSGKAYIYTATSDRTLEVKTKPLFQYIGKTFKTGIASRREFVKVAFPEIKSWQKAYEASDSSTYMIQWLPVNETAANWKIMVYQSAIKDQAVESIHKAVQTFAEASRKESALTKVTILKEVNQSNQKWALFKAEAPGFPNDPHPESQLFYLVQGKKAFHVLFVAVKEKELSAAFVSKWTAIFRNSQLMYD</sequence>
<dbReference type="OrthoDB" id="645785at2"/>
<reference evidence="1 2" key="2">
    <citation type="journal article" date="2010" name="Stand. Genomic Sci.">
        <title>Complete genome sequence of Chitinophaga pinensis type strain (UQM 2034).</title>
        <authorList>
            <person name="Glavina Del Rio T."/>
            <person name="Abt B."/>
            <person name="Spring S."/>
            <person name="Lapidus A."/>
            <person name="Nolan M."/>
            <person name="Tice H."/>
            <person name="Copeland A."/>
            <person name="Cheng J.F."/>
            <person name="Chen F."/>
            <person name="Bruce D."/>
            <person name="Goodwin L."/>
            <person name="Pitluck S."/>
            <person name="Ivanova N."/>
            <person name="Mavromatis K."/>
            <person name="Mikhailova N."/>
            <person name="Pati A."/>
            <person name="Chen A."/>
            <person name="Palaniappan K."/>
            <person name="Land M."/>
            <person name="Hauser L."/>
            <person name="Chang Y.J."/>
            <person name="Jeffries C.D."/>
            <person name="Chain P."/>
            <person name="Saunders E."/>
            <person name="Detter J.C."/>
            <person name="Brettin T."/>
            <person name="Rohde M."/>
            <person name="Goker M."/>
            <person name="Bristow J."/>
            <person name="Eisen J.A."/>
            <person name="Markowitz V."/>
            <person name="Hugenholtz P."/>
            <person name="Kyrpides N.C."/>
            <person name="Klenk H.P."/>
            <person name="Lucas S."/>
        </authorList>
    </citation>
    <scope>NUCLEOTIDE SEQUENCE [LARGE SCALE GENOMIC DNA]</scope>
    <source>
        <strain evidence="2">ATCC 43595 / DSM 2588 / LMG 13176 / NBRC 15968 / NCIMB 11800 / UQM 2034</strain>
    </source>
</reference>
<organism evidence="1 2">
    <name type="scientific">Chitinophaga pinensis (strain ATCC 43595 / DSM 2588 / LMG 13176 / NBRC 15968 / NCIMB 11800 / UQM 2034)</name>
    <dbReference type="NCBI Taxonomy" id="485918"/>
    <lineage>
        <taxon>Bacteria</taxon>
        <taxon>Pseudomonadati</taxon>
        <taxon>Bacteroidota</taxon>
        <taxon>Chitinophagia</taxon>
        <taxon>Chitinophagales</taxon>
        <taxon>Chitinophagaceae</taxon>
        <taxon>Chitinophaga</taxon>
    </lineage>
</organism>